<protein>
    <submittedName>
        <fullName evidence="1">Uncharacterized protein</fullName>
    </submittedName>
</protein>
<name>A0A9D4N712_DREPO</name>
<proteinExistence type="predicted"/>
<keyword evidence="2" id="KW-1185">Reference proteome</keyword>
<comment type="caution">
    <text evidence="1">The sequence shown here is derived from an EMBL/GenBank/DDBJ whole genome shotgun (WGS) entry which is preliminary data.</text>
</comment>
<sequence>MGRLHADPHMFYLHVWPLSGNPCRRNVFLSGLPHVLPLQGENPPEQSMMLAGSSSLTGVFEGKLIPLIPLLDA</sequence>
<organism evidence="1 2">
    <name type="scientific">Dreissena polymorpha</name>
    <name type="common">Zebra mussel</name>
    <name type="synonym">Mytilus polymorpha</name>
    <dbReference type="NCBI Taxonomy" id="45954"/>
    <lineage>
        <taxon>Eukaryota</taxon>
        <taxon>Metazoa</taxon>
        <taxon>Spiralia</taxon>
        <taxon>Lophotrochozoa</taxon>
        <taxon>Mollusca</taxon>
        <taxon>Bivalvia</taxon>
        <taxon>Autobranchia</taxon>
        <taxon>Heteroconchia</taxon>
        <taxon>Euheterodonta</taxon>
        <taxon>Imparidentia</taxon>
        <taxon>Neoheterodontei</taxon>
        <taxon>Myida</taxon>
        <taxon>Dreissenoidea</taxon>
        <taxon>Dreissenidae</taxon>
        <taxon>Dreissena</taxon>
    </lineage>
</organism>
<reference evidence="1" key="2">
    <citation type="submission" date="2020-11" db="EMBL/GenBank/DDBJ databases">
        <authorList>
            <person name="McCartney M.A."/>
            <person name="Auch B."/>
            <person name="Kono T."/>
            <person name="Mallez S."/>
            <person name="Becker A."/>
            <person name="Gohl D.M."/>
            <person name="Silverstein K.A.T."/>
            <person name="Koren S."/>
            <person name="Bechman K.B."/>
            <person name="Herman A."/>
            <person name="Abrahante J.E."/>
            <person name="Garbe J."/>
        </authorList>
    </citation>
    <scope>NUCLEOTIDE SEQUENCE</scope>
    <source>
        <strain evidence="1">Duluth1</strain>
        <tissue evidence="1">Whole animal</tissue>
    </source>
</reference>
<evidence type="ECO:0000313" key="2">
    <source>
        <dbReference type="Proteomes" id="UP000828390"/>
    </source>
</evidence>
<dbReference type="Proteomes" id="UP000828390">
    <property type="component" value="Unassembled WGS sequence"/>
</dbReference>
<accession>A0A9D4N712</accession>
<dbReference type="EMBL" id="JAIWYP010000001">
    <property type="protein sequence ID" value="KAH3890225.1"/>
    <property type="molecule type" value="Genomic_DNA"/>
</dbReference>
<reference evidence="1" key="1">
    <citation type="journal article" date="2019" name="bioRxiv">
        <title>The Genome of the Zebra Mussel, Dreissena polymorpha: A Resource for Invasive Species Research.</title>
        <authorList>
            <person name="McCartney M.A."/>
            <person name="Auch B."/>
            <person name="Kono T."/>
            <person name="Mallez S."/>
            <person name="Zhang Y."/>
            <person name="Obille A."/>
            <person name="Becker A."/>
            <person name="Abrahante J.E."/>
            <person name="Garbe J."/>
            <person name="Badalamenti J.P."/>
            <person name="Herman A."/>
            <person name="Mangelson H."/>
            <person name="Liachko I."/>
            <person name="Sullivan S."/>
            <person name="Sone E.D."/>
            <person name="Koren S."/>
            <person name="Silverstein K.A.T."/>
            <person name="Beckman K.B."/>
            <person name="Gohl D.M."/>
        </authorList>
    </citation>
    <scope>NUCLEOTIDE SEQUENCE</scope>
    <source>
        <strain evidence="1">Duluth1</strain>
        <tissue evidence="1">Whole animal</tissue>
    </source>
</reference>
<gene>
    <name evidence="1" type="ORF">DPMN_014298</name>
</gene>
<dbReference type="AlphaFoldDB" id="A0A9D4N712"/>
<evidence type="ECO:0000313" key="1">
    <source>
        <dbReference type="EMBL" id="KAH3890225.1"/>
    </source>
</evidence>